<comment type="caution">
    <text evidence="15">The sequence shown here is derived from an EMBL/GenBank/DDBJ whole genome shotgun (WGS) entry which is preliminary data.</text>
</comment>
<dbReference type="GO" id="GO:0051960">
    <property type="term" value="P:regulation of nervous system development"/>
    <property type="evidence" value="ECO:0007669"/>
    <property type="project" value="TreeGrafter"/>
</dbReference>
<evidence type="ECO:0000313" key="13">
    <source>
        <dbReference type="EMBL" id="CAF3543973.1"/>
    </source>
</evidence>
<keyword evidence="3 5" id="KW-0371">Homeobox</keyword>
<dbReference type="Proteomes" id="UP000663844">
    <property type="component" value="Unassembled WGS sequence"/>
</dbReference>
<feature type="domain" description="Homeobox" evidence="7">
    <location>
        <begin position="60"/>
        <end position="120"/>
    </location>
</feature>
<dbReference type="EMBL" id="CAJNOG010000226">
    <property type="protein sequence ID" value="CAF1094682.1"/>
    <property type="molecule type" value="Genomic_DNA"/>
</dbReference>
<evidence type="ECO:0000313" key="15">
    <source>
        <dbReference type="EMBL" id="CAF4259973.1"/>
    </source>
</evidence>
<organism evidence="15 17">
    <name type="scientific">Adineta steineri</name>
    <dbReference type="NCBI Taxonomy" id="433720"/>
    <lineage>
        <taxon>Eukaryota</taxon>
        <taxon>Metazoa</taxon>
        <taxon>Spiralia</taxon>
        <taxon>Gnathifera</taxon>
        <taxon>Rotifera</taxon>
        <taxon>Eurotatoria</taxon>
        <taxon>Bdelloidea</taxon>
        <taxon>Adinetida</taxon>
        <taxon>Adinetidae</taxon>
        <taxon>Adineta</taxon>
    </lineage>
</organism>
<dbReference type="SUPFAM" id="SSF46689">
    <property type="entry name" value="Homeodomain-like"/>
    <property type="match status" value="1"/>
</dbReference>
<evidence type="ECO:0000313" key="10">
    <source>
        <dbReference type="EMBL" id="CAF0968456.1"/>
    </source>
</evidence>
<dbReference type="PRINTS" id="PR00024">
    <property type="entry name" value="HOMEOBOX"/>
</dbReference>
<reference evidence="15" key="1">
    <citation type="submission" date="2021-02" db="EMBL/GenBank/DDBJ databases">
        <authorList>
            <person name="Nowell W R."/>
        </authorList>
    </citation>
    <scope>NUCLEOTIDE SEQUENCE</scope>
</reference>
<dbReference type="EMBL" id="CAJNOM010000066">
    <property type="protein sequence ID" value="CAF0965963.1"/>
    <property type="molecule type" value="Genomic_DNA"/>
</dbReference>
<dbReference type="Proteomes" id="UP000663860">
    <property type="component" value="Unassembled WGS sequence"/>
</dbReference>
<dbReference type="InterPro" id="IPR042982">
    <property type="entry name" value="GBX-1/2"/>
</dbReference>
<dbReference type="InterPro" id="IPR009057">
    <property type="entry name" value="Homeodomain-like_sf"/>
</dbReference>
<dbReference type="Proteomes" id="UP000663845">
    <property type="component" value="Unassembled WGS sequence"/>
</dbReference>
<dbReference type="EMBL" id="CAJNOI010000059">
    <property type="protein sequence ID" value="CAF0968456.1"/>
    <property type="molecule type" value="Genomic_DNA"/>
</dbReference>
<dbReference type="EMBL" id="CAJOAY010013029">
    <property type="protein sequence ID" value="CAF4259973.1"/>
    <property type="molecule type" value="Genomic_DNA"/>
</dbReference>
<evidence type="ECO:0000256" key="2">
    <source>
        <dbReference type="ARBA" id="ARBA00023125"/>
    </source>
</evidence>
<evidence type="ECO:0000313" key="11">
    <source>
        <dbReference type="EMBL" id="CAF1092042.1"/>
    </source>
</evidence>
<dbReference type="Proteomes" id="UP000663832">
    <property type="component" value="Unassembled WGS sequence"/>
</dbReference>
<keyword evidence="4 5" id="KW-0539">Nucleus</keyword>
<dbReference type="CDD" id="cd00086">
    <property type="entry name" value="homeodomain"/>
    <property type="match status" value="1"/>
</dbReference>
<dbReference type="OrthoDB" id="6159439at2759"/>
<dbReference type="PANTHER" id="PTHR24334">
    <property type="entry name" value="HOMEOBOX PROTEIN GBX"/>
    <property type="match status" value="1"/>
</dbReference>
<keyword evidence="16" id="KW-1185">Reference proteome</keyword>
<gene>
    <name evidence="10" type="ORF">BJG266_LOCUS14200</name>
    <name evidence="8" type="ORF">IZO911_LOCUS14289</name>
    <name evidence="12" type="ORF">JYZ213_LOCUS21039</name>
    <name evidence="14" type="ORF">KXQ929_LOCUS11363</name>
    <name evidence="15" type="ORF">OKA104_LOCUS44072</name>
    <name evidence="13" type="ORF">OXD698_LOCUS3584</name>
    <name evidence="9" type="ORF">QVE165_LOCUS13073</name>
    <name evidence="11" type="ORF">QVE165_LOCUS19819</name>
</gene>
<evidence type="ECO:0000313" key="16">
    <source>
        <dbReference type="Proteomes" id="UP000663832"/>
    </source>
</evidence>
<keyword evidence="2 5" id="KW-0238">DNA-binding</keyword>
<evidence type="ECO:0000313" key="12">
    <source>
        <dbReference type="EMBL" id="CAF1094682.1"/>
    </source>
</evidence>
<dbReference type="InterPro" id="IPR020479">
    <property type="entry name" value="HD_metazoa"/>
</dbReference>
<evidence type="ECO:0000256" key="1">
    <source>
        <dbReference type="ARBA" id="ARBA00004123"/>
    </source>
</evidence>
<evidence type="ECO:0000313" key="8">
    <source>
        <dbReference type="EMBL" id="CAF0938437.1"/>
    </source>
</evidence>
<dbReference type="EMBL" id="CAJNOM010000122">
    <property type="protein sequence ID" value="CAF1092042.1"/>
    <property type="molecule type" value="Genomic_DNA"/>
</dbReference>
<dbReference type="EMBL" id="CAJNOE010000118">
    <property type="protein sequence ID" value="CAF0938437.1"/>
    <property type="molecule type" value="Genomic_DNA"/>
</dbReference>
<evidence type="ECO:0000259" key="7">
    <source>
        <dbReference type="PROSITE" id="PS50071"/>
    </source>
</evidence>
<dbReference type="EMBL" id="CAJOAZ010000128">
    <property type="protein sequence ID" value="CAF3543973.1"/>
    <property type="molecule type" value="Genomic_DNA"/>
</dbReference>
<evidence type="ECO:0000256" key="5">
    <source>
        <dbReference type="PROSITE-ProRule" id="PRU00108"/>
    </source>
</evidence>
<evidence type="ECO:0000256" key="4">
    <source>
        <dbReference type="ARBA" id="ARBA00023242"/>
    </source>
</evidence>
<protein>
    <recommendedName>
        <fullName evidence="7">Homeobox domain-containing protein</fullName>
    </recommendedName>
</protein>
<name>A0A820FC91_9BILA</name>
<evidence type="ECO:0000256" key="3">
    <source>
        <dbReference type="ARBA" id="ARBA00023155"/>
    </source>
</evidence>
<dbReference type="AlphaFoldDB" id="A0A820FC91"/>
<feature type="DNA-binding region" description="Homeobox" evidence="5">
    <location>
        <begin position="62"/>
        <end position="121"/>
    </location>
</feature>
<dbReference type="Proteomes" id="UP000663877">
    <property type="component" value="Unassembled WGS sequence"/>
</dbReference>
<dbReference type="GO" id="GO:0005634">
    <property type="term" value="C:nucleus"/>
    <property type="evidence" value="ECO:0007669"/>
    <property type="project" value="UniProtKB-SubCell"/>
</dbReference>
<dbReference type="Proteomes" id="UP000663881">
    <property type="component" value="Unassembled WGS sequence"/>
</dbReference>
<dbReference type="PROSITE" id="PS50071">
    <property type="entry name" value="HOMEOBOX_2"/>
    <property type="match status" value="1"/>
</dbReference>
<dbReference type="GO" id="GO:0000981">
    <property type="term" value="F:DNA-binding transcription factor activity, RNA polymerase II-specific"/>
    <property type="evidence" value="ECO:0007669"/>
    <property type="project" value="TreeGrafter"/>
</dbReference>
<dbReference type="InterPro" id="IPR001356">
    <property type="entry name" value="HD"/>
</dbReference>
<dbReference type="GO" id="GO:0000977">
    <property type="term" value="F:RNA polymerase II transcription regulatory region sequence-specific DNA binding"/>
    <property type="evidence" value="ECO:0007669"/>
    <property type="project" value="TreeGrafter"/>
</dbReference>
<evidence type="ECO:0000313" key="17">
    <source>
        <dbReference type="Proteomes" id="UP000663881"/>
    </source>
</evidence>
<proteinExistence type="predicted"/>
<dbReference type="PANTHER" id="PTHR24334:SF0">
    <property type="entry name" value="HOMEOBOX PROTEIN UNPLUGGED"/>
    <property type="match status" value="1"/>
</dbReference>
<sequence length="152" mass="17952">MSTNFFIDALLNSNHENKNRSSIYMNSYLHESNFNSDSLNYPTTSDSDEDDNSSLNKSSITIRRKRTAFTNEQLMELESEFQQKKYLSLIERSQIAQTLNLTEIQVKIWWQNRRAKWKRIKAGQLRQFSTHCQTNNKVFCPIPVHVKKHFTS</sequence>
<accession>A0A820FC91</accession>
<dbReference type="EMBL" id="CAJOBB010000558">
    <property type="protein sequence ID" value="CAF3705597.1"/>
    <property type="molecule type" value="Genomic_DNA"/>
</dbReference>
<evidence type="ECO:0000313" key="14">
    <source>
        <dbReference type="EMBL" id="CAF3705597.1"/>
    </source>
</evidence>
<dbReference type="Proteomes" id="UP000663868">
    <property type="component" value="Unassembled WGS sequence"/>
</dbReference>
<dbReference type="Gene3D" id="1.10.10.60">
    <property type="entry name" value="Homeodomain-like"/>
    <property type="match status" value="1"/>
</dbReference>
<comment type="subcellular location">
    <subcellularLocation>
        <location evidence="1 5 6">Nucleus</location>
    </subcellularLocation>
</comment>
<dbReference type="Pfam" id="PF00046">
    <property type="entry name" value="Homeodomain"/>
    <property type="match status" value="1"/>
</dbReference>
<dbReference type="SMART" id="SM00389">
    <property type="entry name" value="HOX"/>
    <property type="match status" value="1"/>
</dbReference>
<evidence type="ECO:0000313" key="9">
    <source>
        <dbReference type="EMBL" id="CAF0965963.1"/>
    </source>
</evidence>
<evidence type="ECO:0000256" key="6">
    <source>
        <dbReference type="RuleBase" id="RU000682"/>
    </source>
</evidence>